<sequence>MIHPAPGRPSRDPGSFARGRAEAVRAEGVERMRAGRTVASFARDSGDRRDLLSMLDLPDPDAEPDTAPAYDAHALSAALDAYVRAVATTVGVPPEGVTCEVTDTATAYLALSRRVPEHPGRDLMLLWTECQGWAVSVETRPVEPAIVLARLGGDPVPPPLSVAGLVAHALHPDGPPPAQPVTPLDRSALVERLSRYLR</sequence>
<evidence type="ECO:0000256" key="1">
    <source>
        <dbReference type="SAM" id="MobiDB-lite"/>
    </source>
</evidence>
<protein>
    <recommendedName>
        <fullName evidence="2">DUF6292 domain-containing protein</fullName>
    </recommendedName>
</protein>
<evidence type="ECO:0000313" key="3">
    <source>
        <dbReference type="EMBL" id="EWC61035.1"/>
    </source>
</evidence>
<reference evidence="3 4" key="1">
    <citation type="journal article" date="2014" name="Genome Announc.">
        <title>Draft Genome Sequence of the Antitrypanosomally Active Sponge-Associated Bacterium Actinokineospora sp. Strain EG49.</title>
        <authorList>
            <person name="Harjes J."/>
            <person name="Ryu T."/>
            <person name="Abdelmohsen U.R."/>
            <person name="Moitinho-Silva L."/>
            <person name="Horn H."/>
            <person name="Ravasi T."/>
            <person name="Hentschel U."/>
        </authorList>
    </citation>
    <scope>NUCLEOTIDE SEQUENCE [LARGE SCALE GENOMIC DNA]</scope>
    <source>
        <strain evidence="3 4">EG49</strain>
    </source>
</reference>
<gene>
    <name evidence="3" type="ORF">UO65_3680</name>
</gene>
<organism evidence="3 4">
    <name type="scientific">Actinokineospora spheciospongiae</name>
    <dbReference type="NCBI Taxonomy" id="909613"/>
    <lineage>
        <taxon>Bacteria</taxon>
        <taxon>Bacillati</taxon>
        <taxon>Actinomycetota</taxon>
        <taxon>Actinomycetes</taxon>
        <taxon>Pseudonocardiales</taxon>
        <taxon>Pseudonocardiaceae</taxon>
        <taxon>Actinokineospora</taxon>
    </lineage>
</organism>
<dbReference type="InterPro" id="IPR046259">
    <property type="entry name" value="DUF6292"/>
</dbReference>
<feature type="domain" description="DUF6292" evidence="2">
    <location>
        <begin position="82"/>
        <end position="167"/>
    </location>
</feature>
<dbReference type="Proteomes" id="UP000019277">
    <property type="component" value="Unassembled WGS sequence"/>
</dbReference>
<dbReference type="AlphaFoldDB" id="W7IJJ7"/>
<evidence type="ECO:0000313" key="4">
    <source>
        <dbReference type="Proteomes" id="UP000019277"/>
    </source>
</evidence>
<accession>W7IJJ7</accession>
<keyword evidence="4" id="KW-1185">Reference proteome</keyword>
<name>W7IJJ7_9PSEU</name>
<dbReference type="PATRIC" id="fig|909613.9.peg.3681"/>
<dbReference type="STRING" id="909613.UO65_3680"/>
<feature type="region of interest" description="Disordered" evidence="1">
    <location>
        <begin position="1"/>
        <end position="28"/>
    </location>
</feature>
<feature type="compositionally biased region" description="Basic and acidic residues" evidence="1">
    <location>
        <begin position="19"/>
        <end position="28"/>
    </location>
</feature>
<dbReference type="Pfam" id="PF19809">
    <property type="entry name" value="DUF6292"/>
    <property type="match status" value="1"/>
</dbReference>
<dbReference type="eggNOG" id="ENOG5032CRI">
    <property type="taxonomic scope" value="Bacteria"/>
</dbReference>
<evidence type="ECO:0000259" key="2">
    <source>
        <dbReference type="Pfam" id="PF19809"/>
    </source>
</evidence>
<dbReference type="EMBL" id="AYXG01000133">
    <property type="protein sequence ID" value="EWC61035.1"/>
    <property type="molecule type" value="Genomic_DNA"/>
</dbReference>
<proteinExistence type="predicted"/>
<comment type="caution">
    <text evidence="3">The sequence shown here is derived from an EMBL/GenBank/DDBJ whole genome shotgun (WGS) entry which is preliminary data.</text>
</comment>